<dbReference type="PROSITE" id="PS50949">
    <property type="entry name" value="HTH_GNTR"/>
    <property type="match status" value="1"/>
</dbReference>
<comment type="caution">
    <text evidence="6">The sequence shown here is derived from an EMBL/GenBank/DDBJ whole genome shotgun (WGS) entry which is preliminary data.</text>
</comment>
<feature type="domain" description="HTH gntR-type" evidence="5">
    <location>
        <begin position="4"/>
        <end position="72"/>
    </location>
</feature>
<keyword evidence="7" id="KW-1185">Reference proteome</keyword>
<name>A0ABP5TSU6_9PSEU</name>
<accession>A0ABP5TSU6</accession>
<evidence type="ECO:0000313" key="6">
    <source>
        <dbReference type="EMBL" id="GAA2358337.1"/>
    </source>
</evidence>
<gene>
    <name evidence="6" type="ORF">GCM10009854_40890</name>
</gene>
<sequence length="245" mass="26798">MGRTSLVEAIASRLLDAIAAGEFETDRPLPGQAELAKQMDVSRLTVREAVKNLAQRGILRVEHGTGTFVNPRTSWADLEALSRLTDGDGLFRSQALLEVRRMLETGAAELCAERSTPALLQQLDDSLVDMQRAADSQEVDAFVAADIAFHDAILQGTGNPFVAAIFDPMRRQLERSRTETSSVPEIREHALRHHRAIRAAIASGDRRAARAAMDEHMQQTLDDLESFVAGTTPARQADESNRAAS</sequence>
<evidence type="ECO:0000256" key="4">
    <source>
        <dbReference type="SAM" id="MobiDB-lite"/>
    </source>
</evidence>
<protein>
    <submittedName>
        <fullName evidence="6">FadR/GntR family transcriptional regulator</fullName>
    </submittedName>
</protein>
<evidence type="ECO:0000256" key="2">
    <source>
        <dbReference type="ARBA" id="ARBA00023125"/>
    </source>
</evidence>
<dbReference type="InterPro" id="IPR000524">
    <property type="entry name" value="Tscrpt_reg_HTH_GntR"/>
</dbReference>
<dbReference type="InterPro" id="IPR036390">
    <property type="entry name" value="WH_DNA-bd_sf"/>
</dbReference>
<dbReference type="RefSeq" id="WP_344135319.1">
    <property type="nucleotide sequence ID" value="NZ_BAAARA010000019.1"/>
</dbReference>
<dbReference type="CDD" id="cd07377">
    <property type="entry name" value="WHTH_GntR"/>
    <property type="match status" value="1"/>
</dbReference>
<dbReference type="InterPro" id="IPR036388">
    <property type="entry name" value="WH-like_DNA-bd_sf"/>
</dbReference>
<keyword evidence="3" id="KW-0804">Transcription</keyword>
<dbReference type="InterPro" id="IPR008920">
    <property type="entry name" value="TF_FadR/GntR_C"/>
</dbReference>
<dbReference type="PANTHER" id="PTHR43537:SF44">
    <property type="entry name" value="GNTR FAMILY REGULATORY PROTEIN"/>
    <property type="match status" value="1"/>
</dbReference>
<dbReference type="PANTHER" id="PTHR43537">
    <property type="entry name" value="TRANSCRIPTIONAL REGULATOR, GNTR FAMILY"/>
    <property type="match status" value="1"/>
</dbReference>
<dbReference type="EMBL" id="BAAARA010000019">
    <property type="protein sequence ID" value="GAA2358337.1"/>
    <property type="molecule type" value="Genomic_DNA"/>
</dbReference>
<feature type="compositionally biased region" description="Basic and acidic residues" evidence="4">
    <location>
        <begin position="236"/>
        <end position="245"/>
    </location>
</feature>
<dbReference type="Pfam" id="PF07729">
    <property type="entry name" value="FCD"/>
    <property type="match status" value="1"/>
</dbReference>
<dbReference type="Gene3D" id="1.20.120.530">
    <property type="entry name" value="GntR ligand-binding domain-like"/>
    <property type="match status" value="1"/>
</dbReference>
<dbReference type="Gene3D" id="1.10.10.10">
    <property type="entry name" value="Winged helix-like DNA-binding domain superfamily/Winged helix DNA-binding domain"/>
    <property type="match status" value="1"/>
</dbReference>
<dbReference type="Pfam" id="PF00392">
    <property type="entry name" value="GntR"/>
    <property type="match status" value="1"/>
</dbReference>
<evidence type="ECO:0000259" key="5">
    <source>
        <dbReference type="PROSITE" id="PS50949"/>
    </source>
</evidence>
<dbReference type="SMART" id="SM00895">
    <property type="entry name" value="FCD"/>
    <property type="match status" value="1"/>
</dbReference>
<feature type="region of interest" description="Disordered" evidence="4">
    <location>
        <begin position="214"/>
        <end position="245"/>
    </location>
</feature>
<dbReference type="PRINTS" id="PR00035">
    <property type="entry name" value="HTHGNTR"/>
</dbReference>
<keyword evidence="2" id="KW-0238">DNA-binding</keyword>
<dbReference type="SUPFAM" id="SSF48008">
    <property type="entry name" value="GntR ligand-binding domain-like"/>
    <property type="match status" value="1"/>
</dbReference>
<dbReference type="SUPFAM" id="SSF46785">
    <property type="entry name" value="Winged helix' DNA-binding domain"/>
    <property type="match status" value="1"/>
</dbReference>
<evidence type="ECO:0000256" key="3">
    <source>
        <dbReference type="ARBA" id="ARBA00023163"/>
    </source>
</evidence>
<organism evidence="6 7">
    <name type="scientific">Saccharopolyspora halophila</name>
    <dbReference type="NCBI Taxonomy" id="405551"/>
    <lineage>
        <taxon>Bacteria</taxon>
        <taxon>Bacillati</taxon>
        <taxon>Actinomycetota</taxon>
        <taxon>Actinomycetes</taxon>
        <taxon>Pseudonocardiales</taxon>
        <taxon>Pseudonocardiaceae</taxon>
        <taxon>Saccharopolyspora</taxon>
    </lineage>
</organism>
<evidence type="ECO:0000256" key="1">
    <source>
        <dbReference type="ARBA" id="ARBA00023015"/>
    </source>
</evidence>
<proteinExistence type="predicted"/>
<dbReference type="InterPro" id="IPR011711">
    <property type="entry name" value="GntR_C"/>
</dbReference>
<evidence type="ECO:0000313" key="7">
    <source>
        <dbReference type="Proteomes" id="UP001501218"/>
    </source>
</evidence>
<reference evidence="7" key="1">
    <citation type="journal article" date="2019" name="Int. J. Syst. Evol. Microbiol.">
        <title>The Global Catalogue of Microorganisms (GCM) 10K type strain sequencing project: providing services to taxonomists for standard genome sequencing and annotation.</title>
        <authorList>
            <consortium name="The Broad Institute Genomics Platform"/>
            <consortium name="The Broad Institute Genome Sequencing Center for Infectious Disease"/>
            <person name="Wu L."/>
            <person name="Ma J."/>
        </authorList>
    </citation>
    <scope>NUCLEOTIDE SEQUENCE [LARGE SCALE GENOMIC DNA]</scope>
    <source>
        <strain evidence="7">JCM 16221</strain>
    </source>
</reference>
<keyword evidence="1" id="KW-0805">Transcription regulation</keyword>
<dbReference type="Proteomes" id="UP001501218">
    <property type="component" value="Unassembled WGS sequence"/>
</dbReference>
<dbReference type="SMART" id="SM00345">
    <property type="entry name" value="HTH_GNTR"/>
    <property type="match status" value="1"/>
</dbReference>